<comment type="caution">
    <text evidence="2">The sequence shown here is derived from an EMBL/GenBank/DDBJ whole genome shotgun (WGS) entry which is preliminary data.</text>
</comment>
<reference evidence="2 3" key="1">
    <citation type="journal article" date="2015" name="Nature">
        <title>rRNA introns, odd ribosomes, and small enigmatic genomes across a large radiation of phyla.</title>
        <authorList>
            <person name="Brown C.T."/>
            <person name="Hug L.A."/>
            <person name="Thomas B.C."/>
            <person name="Sharon I."/>
            <person name="Castelle C.J."/>
            <person name="Singh A."/>
            <person name="Wilkins M.J."/>
            <person name="Williams K.H."/>
            <person name="Banfield J.F."/>
        </authorList>
    </citation>
    <scope>NUCLEOTIDE SEQUENCE [LARGE SCALE GENOMIC DNA]</scope>
</reference>
<evidence type="ECO:0000313" key="2">
    <source>
        <dbReference type="EMBL" id="KKR13095.1"/>
    </source>
</evidence>
<dbReference type="AlphaFoldDB" id="A0A0G0QRW4"/>
<evidence type="ECO:0008006" key="4">
    <source>
        <dbReference type="Google" id="ProtNLM"/>
    </source>
</evidence>
<dbReference type="EMBL" id="LBWQ01000025">
    <property type="protein sequence ID" value="KKR13095.1"/>
    <property type="molecule type" value="Genomic_DNA"/>
</dbReference>
<proteinExistence type="predicted"/>
<keyword evidence="1" id="KW-0812">Transmembrane</keyword>
<evidence type="ECO:0000256" key="1">
    <source>
        <dbReference type="SAM" id="Phobius"/>
    </source>
</evidence>
<evidence type="ECO:0000313" key="3">
    <source>
        <dbReference type="Proteomes" id="UP000034690"/>
    </source>
</evidence>
<dbReference type="Proteomes" id="UP000034690">
    <property type="component" value="Unassembled WGS sequence"/>
</dbReference>
<protein>
    <recommendedName>
        <fullName evidence="4">Fimbrial assembly family protein</fullName>
    </recommendedName>
</protein>
<gene>
    <name evidence="2" type="ORF">UT40_C0025G0010</name>
</gene>
<keyword evidence="1" id="KW-1133">Transmembrane helix</keyword>
<organism evidence="2 3">
    <name type="scientific">Candidatus Woesebacteria bacterium GW2011_GWA1_39_21b</name>
    <dbReference type="NCBI Taxonomy" id="1618551"/>
    <lineage>
        <taxon>Bacteria</taxon>
        <taxon>Candidatus Woeseibacteriota</taxon>
    </lineage>
</organism>
<sequence>MINLLPAGQKIKISNDYHNRRATAVGLLTMVVIFSGLVLLGAFYFSALIGLGASVGQEAVKNREESRGQYEHQLSELRQNLTLLKGLTSNNFSVEAIFEKLAKTKMAGIKIKALQYSLDDKGQVALKMQITATTRKIAVEYISNLKKMEEIADVVHPILIEAKNLSIPLELVLKK</sequence>
<name>A0A0G0QRW4_9BACT</name>
<accession>A0A0G0QRW4</accession>
<feature type="transmembrane region" description="Helical" evidence="1">
    <location>
        <begin position="21"/>
        <end position="45"/>
    </location>
</feature>
<keyword evidence="1" id="KW-0472">Membrane</keyword>